<feature type="domain" description="Amine oxidase" evidence="2">
    <location>
        <begin position="30"/>
        <end position="487"/>
    </location>
</feature>
<dbReference type="InterPro" id="IPR036188">
    <property type="entry name" value="FAD/NAD-bd_sf"/>
</dbReference>
<feature type="region of interest" description="Disordered" evidence="1">
    <location>
        <begin position="489"/>
        <end position="509"/>
    </location>
</feature>
<organism evidence="3 4">
    <name type="scientific">Streptomyces flavidovirens</name>
    <dbReference type="NCBI Taxonomy" id="67298"/>
    <lineage>
        <taxon>Bacteria</taxon>
        <taxon>Bacillati</taxon>
        <taxon>Actinomycetota</taxon>
        <taxon>Actinomycetes</taxon>
        <taxon>Kitasatosporales</taxon>
        <taxon>Streptomycetaceae</taxon>
        <taxon>Streptomyces</taxon>
    </lineage>
</organism>
<dbReference type="PANTHER" id="PTHR10742">
    <property type="entry name" value="FLAVIN MONOAMINE OXIDASE"/>
    <property type="match status" value="1"/>
</dbReference>
<keyword evidence="4" id="KW-1185">Reference proteome</keyword>
<sequence length="509" mass="55694">MAEIPHARHSPRLDETRPGGARVLVLGAGMAGLVAAHELERNGHRVEVLEGSTRIGGRVYTHRFGTGPDGPSAELGAMRIPADHRLTLEYVRLLGLEGDLRPFTTLLSEQNAYLRTAAGLVRIRDAARPLCESFRRELEIHRPGLCPSHEVMVFAAWLTAIIDAIAPPDLREALREDLRGQLLDLVACVDLMPHLRGAAGDRVSLHSLFSAHPGLRVGLSPRLNSFLDDILAETSPALLRLHGGMDRLPRRLAERLAGPVHRGHLIVGIQVRQHDVRVWVRAKNRTTVRHADFAVCALPFPSLLRIRLSGLDADKLAVLDDVEYCPATKVAFHCREPFWQAYGIQGGASSTGGRIRQTYYPPVDGAPERGATLLASYTIGAEATRLGRLPRRRRHRLVLAELSAVHPELLRPGMVLGAVSMAWGNGAPWSVGCATRWGKSADQCETERVRAARPVRNRLFFAGEHCSAAPAWIEGAIASALQAAEDLTRFGPDRRPRTPSDRHDTAGAP</sequence>
<proteinExistence type="predicted"/>
<dbReference type="Gene3D" id="3.50.50.60">
    <property type="entry name" value="FAD/NAD(P)-binding domain"/>
    <property type="match status" value="1"/>
</dbReference>
<dbReference type="SUPFAM" id="SSF54373">
    <property type="entry name" value="FAD-linked reductases, C-terminal domain"/>
    <property type="match status" value="1"/>
</dbReference>
<name>A0ABW6RK25_9ACTN</name>
<dbReference type="Gene3D" id="1.10.405.10">
    <property type="entry name" value="Guanine Nucleotide Dissociation Inhibitor, domain 1"/>
    <property type="match status" value="1"/>
</dbReference>
<comment type="caution">
    <text evidence="3">The sequence shown here is derived from an EMBL/GenBank/DDBJ whole genome shotgun (WGS) entry which is preliminary data.</text>
</comment>
<protein>
    <submittedName>
        <fullName evidence="3">Flavin monoamine oxidase family protein</fullName>
    </submittedName>
</protein>
<evidence type="ECO:0000259" key="2">
    <source>
        <dbReference type="Pfam" id="PF01593"/>
    </source>
</evidence>
<dbReference type="Proteomes" id="UP001601976">
    <property type="component" value="Unassembled WGS sequence"/>
</dbReference>
<dbReference type="EMBL" id="JBIAPK010000006">
    <property type="protein sequence ID" value="MFF3341253.1"/>
    <property type="molecule type" value="Genomic_DNA"/>
</dbReference>
<dbReference type="InterPro" id="IPR050281">
    <property type="entry name" value="Flavin_monoamine_oxidase"/>
</dbReference>
<dbReference type="Pfam" id="PF01593">
    <property type="entry name" value="Amino_oxidase"/>
    <property type="match status" value="1"/>
</dbReference>
<reference evidence="3 4" key="1">
    <citation type="submission" date="2024-10" db="EMBL/GenBank/DDBJ databases">
        <title>The Natural Products Discovery Center: Release of the First 8490 Sequenced Strains for Exploring Actinobacteria Biosynthetic Diversity.</title>
        <authorList>
            <person name="Kalkreuter E."/>
            <person name="Kautsar S.A."/>
            <person name="Yang D."/>
            <person name="Bader C.D."/>
            <person name="Teijaro C.N."/>
            <person name="Fluegel L."/>
            <person name="Davis C.M."/>
            <person name="Simpson J.R."/>
            <person name="Lauterbach L."/>
            <person name="Steele A.D."/>
            <person name="Gui C."/>
            <person name="Meng S."/>
            <person name="Li G."/>
            <person name="Viehrig K."/>
            <person name="Ye F."/>
            <person name="Su P."/>
            <person name="Kiefer A.F."/>
            <person name="Nichols A."/>
            <person name="Cepeda A.J."/>
            <person name="Yan W."/>
            <person name="Fan B."/>
            <person name="Jiang Y."/>
            <person name="Adhikari A."/>
            <person name="Zheng C.-J."/>
            <person name="Schuster L."/>
            <person name="Cowan T.M."/>
            <person name="Smanski M.J."/>
            <person name="Chevrette M.G."/>
            <person name="De Carvalho L.P.S."/>
            <person name="Shen B."/>
        </authorList>
    </citation>
    <scope>NUCLEOTIDE SEQUENCE [LARGE SCALE GENOMIC DNA]</scope>
    <source>
        <strain evidence="3 4">NPDC003029</strain>
    </source>
</reference>
<gene>
    <name evidence="3" type="ORF">ACFYWW_21330</name>
</gene>
<accession>A0ABW6RK25</accession>
<dbReference type="RefSeq" id="WP_387896453.1">
    <property type="nucleotide sequence ID" value="NZ_JBIAPK010000006.1"/>
</dbReference>
<evidence type="ECO:0000313" key="4">
    <source>
        <dbReference type="Proteomes" id="UP001601976"/>
    </source>
</evidence>
<evidence type="ECO:0000313" key="3">
    <source>
        <dbReference type="EMBL" id="MFF3341253.1"/>
    </source>
</evidence>
<evidence type="ECO:0000256" key="1">
    <source>
        <dbReference type="SAM" id="MobiDB-lite"/>
    </source>
</evidence>
<dbReference type="SUPFAM" id="SSF51905">
    <property type="entry name" value="FAD/NAD(P)-binding domain"/>
    <property type="match status" value="1"/>
</dbReference>
<dbReference type="PANTHER" id="PTHR10742:SF342">
    <property type="entry name" value="AMINE OXIDASE"/>
    <property type="match status" value="1"/>
</dbReference>
<dbReference type="InterPro" id="IPR002937">
    <property type="entry name" value="Amino_oxidase"/>
</dbReference>
<dbReference type="Gene3D" id="3.90.660.10">
    <property type="match status" value="1"/>
</dbReference>